<keyword evidence="5" id="KW-1015">Disulfide bond</keyword>
<dbReference type="EMBL" id="KZ819324">
    <property type="protein sequence ID" value="PWN21943.1"/>
    <property type="molecule type" value="Genomic_DNA"/>
</dbReference>
<keyword evidence="6" id="KW-0472">Membrane</keyword>
<evidence type="ECO:0000256" key="4">
    <source>
        <dbReference type="ARBA" id="ARBA00023002"/>
    </source>
</evidence>
<dbReference type="EC" id="1.8.3.2" evidence="6"/>
<name>A0A316UC12_9BASI</name>
<organism evidence="8 9">
    <name type="scientific">Pseudomicrostroma glucosiphilum</name>
    <dbReference type="NCBI Taxonomy" id="1684307"/>
    <lineage>
        <taxon>Eukaryota</taxon>
        <taxon>Fungi</taxon>
        <taxon>Dikarya</taxon>
        <taxon>Basidiomycota</taxon>
        <taxon>Ustilaginomycotina</taxon>
        <taxon>Exobasidiomycetes</taxon>
        <taxon>Microstromatales</taxon>
        <taxon>Microstromatales incertae sedis</taxon>
        <taxon>Pseudomicrostroma</taxon>
    </lineage>
</organism>
<evidence type="ECO:0000256" key="3">
    <source>
        <dbReference type="ARBA" id="ARBA00022827"/>
    </source>
</evidence>
<accession>A0A316UC12</accession>
<feature type="transmembrane region" description="Helical" evidence="6">
    <location>
        <begin position="21"/>
        <end position="41"/>
    </location>
</feature>
<dbReference type="OrthoDB" id="59470at2759"/>
<protein>
    <recommendedName>
        <fullName evidence="6">Sulfhydryl oxidase</fullName>
        <ecNumber evidence="6">1.8.3.2</ecNumber>
    </recommendedName>
</protein>
<keyword evidence="6" id="KW-0812">Transmembrane</keyword>
<comment type="cofactor">
    <cofactor evidence="1 6">
        <name>FAD</name>
        <dbReference type="ChEBI" id="CHEBI:57692"/>
    </cofactor>
</comment>
<reference evidence="8 9" key="1">
    <citation type="journal article" date="2018" name="Mol. Biol. Evol.">
        <title>Broad Genomic Sampling Reveals a Smut Pathogenic Ancestry of the Fungal Clade Ustilaginomycotina.</title>
        <authorList>
            <person name="Kijpornyongpan T."/>
            <person name="Mondo S.J."/>
            <person name="Barry K."/>
            <person name="Sandor L."/>
            <person name="Lee J."/>
            <person name="Lipzen A."/>
            <person name="Pangilinan J."/>
            <person name="LaButti K."/>
            <person name="Hainaut M."/>
            <person name="Henrissat B."/>
            <person name="Grigoriev I.V."/>
            <person name="Spatafora J.W."/>
            <person name="Aime M.C."/>
        </authorList>
    </citation>
    <scope>NUCLEOTIDE SEQUENCE [LARGE SCALE GENOMIC DNA]</scope>
    <source>
        <strain evidence="8 9">MCA 4718</strain>
    </source>
</reference>
<dbReference type="Gene3D" id="1.20.120.310">
    <property type="entry name" value="ERV/ALR sulfhydryl oxidase domain"/>
    <property type="match status" value="1"/>
</dbReference>
<sequence>MAAPLLSPPLRPRSRKMHISRFTQLLIFSCVVLFVPTYLYLRPSSYHLSAVEGTQAPKGLVGGEVKMGSQGWGPVAIDEDSTGAGSGSASGSSWSKWVDPARMKSGDFWKSGWKTPWAAVGAVGGSAAKDSGGGSVAPSSPGEVVVAPAAGQVGTAAGVIPAANGGEAFATKMANATAKAELGRHTWHFLHLLTLRFPDKPTPEQRTTLSTFFHTFSLLYPCGECANHFQQLLKEMPVQTSSRMNAALWLCAAHNRVNERLGKPEFPCDKLDESYDCGCGPDPTSSKTILLGPSLPATAGVFASTAGLLQRSEIGGEAEDTKWMMGRSVEECRACRGAFAGR</sequence>
<evidence type="ECO:0000256" key="5">
    <source>
        <dbReference type="ARBA" id="ARBA00023157"/>
    </source>
</evidence>
<keyword evidence="4 6" id="KW-0560">Oxidoreductase</keyword>
<evidence type="ECO:0000313" key="9">
    <source>
        <dbReference type="Proteomes" id="UP000245942"/>
    </source>
</evidence>
<dbReference type="FunFam" id="1.20.120.310:FF:000002">
    <property type="entry name" value="Sulfhydryl oxidase"/>
    <property type="match status" value="1"/>
</dbReference>
<keyword evidence="2 6" id="KW-0285">Flavoprotein</keyword>
<dbReference type="GO" id="GO:0005739">
    <property type="term" value="C:mitochondrion"/>
    <property type="evidence" value="ECO:0007669"/>
    <property type="project" value="TreeGrafter"/>
</dbReference>
<feature type="domain" description="ERV/ALR sulfhydryl oxidase" evidence="7">
    <location>
        <begin position="175"/>
        <end position="275"/>
    </location>
</feature>
<dbReference type="RefSeq" id="XP_025349103.1">
    <property type="nucleotide sequence ID" value="XM_025494187.1"/>
</dbReference>
<evidence type="ECO:0000256" key="1">
    <source>
        <dbReference type="ARBA" id="ARBA00001974"/>
    </source>
</evidence>
<dbReference type="InterPro" id="IPR036774">
    <property type="entry name" value="ERV/ALR_sulphydryl_oxid_sf"/>
</dbReference>
<evidence type="ECO:0000256" key="2">
    <source>
        <dbReference type="ARBA" id="ARBA00022630"/>
    </source>
</evidence>
<dbReference type="GO" id="GO:0050660">
    <property type="term" value="F:flavin adenine dinucleotide binding"/>
    <property type="evidence" value="ECO:0007669"/>
    <property type="project" value="TreeGrafter"/>
</dbReference>
<dbReference type="PANTHER" id="PTHR12645:SF1">
    <property type="entry name" value="FAD-LINKED SULFHYDRYL OXIDASE ERV2"/>
    <property type="match status" value="1"/>
</dbReference>
<dbReference type="STRING" id="1684307.A0A316UC12"/>
<proteinExistence type="predicted"/>
<dbReference type="InterPro" id="IPR039799">
    <property type="entry name" value="ALR/ERV"/>
</dbReference>
<keyword evidence="6" id="KW-1133">Transmembrane helix</keyword>
<keyword evidence="3 6" id="KW-0274">FAD</keyword>
<dbReference type="InterPro" id="IPR017905">
    <property type="entry name" value="ERV/ALR_sulphydryl_oxidase"/>
</dbReference>
<dbReference type="GeneID" id="37015921"/>
<dbReference type="SUPFAM" id="SSF69000">
    <property type="entry name" value="FAD-dependent thiol oxidase"/>
    <property type="match status" value="1"/>
</dbReference>
<evidence type="ECO:0000256" key="6">
    <source>
        <dbReference type="RuleBase" id="RU371123"/>
    </source>
</evidence>
<evidence type="ECO:0000313" key="8">
    <source>
        <dbReference type="EMBL" id="PWN21943.1"/>
    </source>
</evidence>
<dbReference type="Proteomes" id="UP000245942">
    <property type="component" value="Unassembled WGS sequence"/>
</dbReference>
<dbReference type="PANTHER" id="PTHR12645">
    <property type="entry name" value="ALR/ERV"/>
    <property type="match status" value="1"/>
</dbReference>
<keyword evidence="9" id="KW-1185">Reference proteome</keyword>
<dbReference type="PROSITE" id="PS51324">
    <property type="entry name" value="ERV_ALR"/>
    <property type="match status" value="1"/>
</dbReference>
<dbReference type="AlphaFoldDB" id="A0A316UC12"/>
<evidence type="ECO:0000259" key="7">
    <source>
        <dbReference type="PROSITE" id="PS51324"/>
    </source>
</evidence>
<comment type="catalytic activity">
    <reaction evidence="6">
        <text>2 R'C(R)SH + O2 = R'C(R)S-S(R)CR' + H2O2</text>
        <dbReference type="Rhea" id="RHEA:17357"/>
        <dbReference type="ChEBI" id="CHEBI:15379"/>
        <dbReference type="ChEBI" id="CHEBI:16240"/>
        <dbReference type="ChEBI" id="CHEBI:16520"/>
        <dbReference type="ChEBI" id="CHEBI:17412"/>
        <dbReference type="EC" id="1.8.3.2"/>
    </reaction>
</comment>
<dbReference type="Pfam" id="PF04777">
    <property type="entry name" value="Evr1_Alr"/>
    <property type="match status" value="1"/>
</dbReference>
<dbReference type="GO" id="GO:0016971">
    <property type="term" value="F:flavin-dependent sulfhydryl oxidase activity"/>
    <property type="evidence" value="ECO:0007669"/>
    <property type="project" value="InterPro"/>
</dbReference>
<gene>
    <name evidence="8" type="ORF">BCV69DRAFT_298142</name>
</gene>